<dbReference type="EMBL" id="RJVJ01000001">
    <property type="protein sequence ID" value="ROR45887.1"/>
    <property type="molecule type" value="Genomic_DNA"/>
</dbReference>
<dbReference type="Pfam" id="PF16925">
    <property type="entry name" value="TetR_C_13"/>
    <property type="match status" value="1"/>
</dbReference>
<feature type="DNA-binding region" description="H-T-H motif" evidence="4">
    <location>
        <begin position="34"/>
        <end position="53"/>
    </location>
</feature>
<dbReference type="InterPro" id="IPR036271">
    <property type="entry name" value="Tet_transcr_reg_TetR-rel_C_sf"/>
</dbReference>
<organism evidence="6 7">
    <name type="scientific">Kitasatospora cineracea</name>
    <dbReference type="NCBI Taxonomy" id="88074"/>
    <lineage>
        <taxon>Bacteria</taxon>
        <taxon>Bacillati</taxon>
        <taxon>Actinomycetota</taxon>
        <taxon>Actinomycetes</taxon>
        <taxon>Kitasatosporales</taxon>
        <taxon>Streptomycetaceae</taxon>
        <taxon>Kitasatospora</taxon>
    </lineage>
</organism>
<keyword evidence="2 4" id="KW-0238">DNA-binding</keyword>
<proteinExistence type="predicted"/>
<dbReference type="PANTHER" id="PTHR47506:SF6">
    <property type="entry name" value="HTH-TYPE TRANSCRIPTIONAL REPRESSOR NEMR"/>
    <property type="match status" value="1"/>
</dbReference>
<evidence type="ECO:0000256" key="2">
    <source>
        <dbReference type="ARBA" id="ARBA00023125"/>
    </source>
</evidence>
<name>A0A8G1UQL5_9ACTN</name>
<evidence type="ECO:0000256" key="4">
    <source>
        <dbReference type="PROSITE-ProRule" id="PRU00335"/>
    </source>
</evidence>
<sequence length="199" mass="20773">MSPRKSVAEATATRARILDRTLALAVVAGLEGVTIGALADDLGMSKAGVIGPFGTKEELHLAAVDEAVARFRAAVLAPLSGADPGTGRLVRAHDAWFAYMTADGHAGCFLTAVAAEYDARPGPVRDRVRAALARWDAFVLGELDAGLAAGELPPGTETAQLLFELRGVALAADQGIQLWQDPQAATRARRAVRRLLAPA</sequence>
<dbReference type="SUPFAM" id="SSF48498">
    <property type="entry name" value="Tetracyclin repressor-like, C-terminal domain"/>
    <property type="match status" value="1"/>
</dbReference>
<dbReference type="Gene3D" id="1.10.357.10">
    <property type="entry name" value="Tetracycline Repressor, domain 2"/>
    <property type="match status" value="1"/>
</dbReference>
<dbReference type="Gene3D" id="1.10.10.60">
    <property type="entry name" value="Homeodomain-like"/>
    <property type="match status" value="1"/>
</dbReference>
<dbReference type="Pfam" id="PF00440">
    <property type="entry name" value="TetR_N"/>
    <property type="match status" value="1"/>
</dbReference>
<dbReference type="SUPFAM" id="SSF46689">
    <property type="entry name" value="Homeodomain-like"/>
    <property type="match status" value="1"/>
</dbReference>
<dbReference type="InterPro" id="IPR009057">
    <property type="entry name" value="Homeodomain-like_sf"/>
</dbReference>
<feature type="domain" description="HTH tetR-type" evidence="5">
    <location>
        <begin position="11"/>
        <end position="71"/>
    </location>
</feature>
<evidence type="ECO:0000313" key="7">
    <source>
        <dbReference type="Proteomes" id="UP000267408"/>
    </source>
</evidence>
<evidence type="ECO:0000313" key="6">
    <source>
        <dbReference type="EMBL" id="ROR45887.1"/>
    </source>
</evidence>
<dbReference type="PANTHER" id="PTHR47506">
    <property type="entry name" value="TRANSCRIPTIONAL REGULATORY PROTEIN"/>
    <property type="match status" value="1"/>
</dbReference>
<dbReference type="Proteomes" id="UP000267408">
    <property type="component" value="Unassembled WGS sequence"/>
</dbReference>
<keyword evidence="1" id="KW-0805">Transcription regulation</keyword>
<dbReference type="OrthoDB" id="326421at2"/>
<evidence type="ECO:0000256" key="3">
    <source>
        <dbReference type="ARBA" id="ARBA00023163"/>
    </source>
</evidence>
<gene>
    <name evidence="6" type="ORF">EDD39_4138</name>
</gene>
<reference evidence="6 7" key="1">
    <citation type="submission" date="2018-11" db="EMBL/GenBank/DDBJ databases">
        <title>Sequencing the genomes of 1000 actinobacteria strains.</title>
        <authorList>
            <person name="Klenk H.-P."/>
        </authorList>
    </citation>
    <scope>NUCLEOTIDE SEQUENCE [LARGE SCALE GENOMIC DNA]</scope>
    <source>
        <strain evidence="6 7">DSM 44780</strain>
    </source>
</reference>
<comment type="caution">
    <text evidence="6">The sequence shown here is derived from an EMBL/GenBank/DDBJ whole genome shotgun (WGS) entry which is preliminary data.</text>
</comment>
<keyword evidence="3" id="KW-0804">Transcription</keyword>
<dbReference type="AlphaFoldDB" id="A0A8G1UQL5"/>
<dbReference type="InterPro" id="IPR001647">
    <property type="entry name" value="HTH_TetR"/>
</dbReference>
<protein>
    <submittedName>
        <fullName evidence="6">TetR family transcriptional regulator</fullName>
    </submittedName>
</protein>
<dbReference type="RefSeq" id="WP_123558090.1">
    <property type="nucleotide sequence ID" value="NZ_RJVJ01000001.1"/>
</dbReference>
<accession>A0A8G1UQL5</accession>
<dbReference type="GO" id="GO:0003677">
    <property type="term" value="F:DNA binding"/>
    <property type="evidence" value="ECO:0007669"/>
    <property type="project" value="UniProtKB-UniRule"/>
</dbReference>
<dbReference type="PROSITE" id="PS50977">
    <property type="entry name" value="HTH_TETR_2"/>
    <property type="match status" value="1"/>
</dbReference>
<evidence type="ECO:0000256" key="1">
    <source>
        <dbReference type="ARBA" id="ARBA00023015"/>
    </source>
</evidence>
<dbReference type="InterPro" id="IPR011075">
    <property type="entry name" value="TetR_C"/>
</dbReference>
<evidence type="ECO:0000259" key="5">
    <source>
        <dbReference type="PROSITE" id="PS50977"/>
    </source>
</evidence>